<dbReference type="AlphaFoldDB" id="A0AAD8ELR6"/>
<protein>
    <submittedName>
        <fullName evidence="1">Uncharacterized protein</fullName>
    </submittedName>
</protein>
<sequence length="144" mass="15977">IDQPSLQPMTKLPNLFLIYKLMNIEDRPSVSGRDDAPCVHHLLNFIHLRIAMLLASLFTASYRSNDHSPQNMSEGGGKVFRGYYEKGMEMTEEGKVLSNSTQEVTTDLMGNASVPYLLIITNSTSDADGPVMVQREQRGSTGLQ</sequence>
<name>A0AAD8ELR6_DIPPU</name>
<feature type="non-terminal residue" evidence="1">
    <location>
        <position position="144"/>
    </location>
</feature>
<comment type="caution">
    <text evidence="1">The sequence shown here is derived from an EMBL/GenBank/DDBJ whole genome shotgun (WGS) entry which is preliminary data.</text>
</comment>
<accession>A0AAD8ELR6</accession>
<keyword evidence="2" id="KW-1185">Reference proteome</keyword>
<organism evidence="1 2">
    <name type="scientific">Diploptera punctata</name>
    <name type="common">Pacific beetle cockroach</name>
    <dbReference type="NCBI Taxonomy" id="6984"/>
    <lineage>
        <taxon>Eukaryota</taxon>
        <taxon>Metazoa</taxon>
        <taxon>Ecdysozoa</taxon>
        <taxon>Arthropoda</taxon>
        <taxon>Hexapoda</taxon>
        <taxon>Insecta</taxon>
        <taxon>Pterygota</taxon>
        <taxon>Neoptera</taxon>
        <taxon>Polyneoptera</taxon>
        <taxon>Dictyoptera</taxon>
        <taxon>Blattodea</taxon>
        <taxon>Blaberoidea</taxon>
        <taxon>Blaberidae</taxon>
        <taxon>Diplopterinae</taxon>
        <taxon>Diploptera</taxon>
    </lineage>
</organism>
<reference evidence="1" key="1">
    <citation type="journal article" date="2023" name="IScience">
        <title>Live-bearing cockroach genome reveals convergent evolutionary mechanisms linked to viviparity in insects and beyond.</title>
        <authorList>
            <person name="Fouks B."/>
            <person name="Harrison M.C."/>
            <person name="Mikhailova A.A."/>
            <person name="Marchal E."/>
            <person name="English S."/>
            <person name="Carruthers M."/>
            <person name="Jennings E.C."/>
            <person name="Chiamaka E.L."/>
            <person name="Frigard R.A."/>
            <person name="Pippel M."/>
            <person name="Attardo G.M."/>
            <person name="Benoit J.B."/>
            <person name="Bornberg-Bauer E."/>
            <person name="Tobe S.S."/>
        </authorList>
    </citation>
    <scope>NUCLEOTIDE SEQUENCE</scope>
    <source>
        <strain evidence="1">Stay&amp;Tobe</strain>
    </source>
</reference>
<feature type="non-terminal residue" evidence="1">
    <location>
        <position position="1"/>
    </location>
</feature>
<proteinExistence type="predicted"/>
<evidence type="ECO:0000313" key="2">
    <source>
        <dbReference type="Proteomes" id="UP001233999"/>
    </source>
</evidence>
<gene>
    <name evidence="1" type="ORF">L9F63_013425</name>
</gene>
<evidence type="ECO:0000313" key="1">
    <source>
        <dbReference type="EMBL" id="KAJ9595375.1"/>
    </source>
</evidence>
<dbReference type="Proteomes" id="UP001233999">
    <property type="component" value="Unassembled WGS sequence"/>
</dbReference>
<dbReference type="EMBL" id="JASPKZ010002343">
    <property type="protein sequence ID" value="KAJ9595375.1"/>
    <property type="molecule type" value="Genomic_DNA"/>
</dbReference>
<reference evidence="1" key="2">
    <citation type="submission" date="2023-05" db="EMBL/GenBank/DDBJ databases">
        <authorList>
            <person name="Fouks B."/>
        </authorList>
    </citation>
    <scope>NUCLEOTIDE SEQUENCE</scope>
    <source>
        <strain evidence="1">Stay&amp;Tobe</strain>
        <tissue evidence="1">Testes</tissue>
    </source>
</reference>